<evidence type="ECO:0000313" key="5">
    <source>
        <dbReference type="EMBL" id="GHI52355.1"/>
    </source>
</evidence>
<organism evidence="5 6">
    <name type="scientific">Streptomyces rubradiris</name>
    <name type="common">Streptomyces achromogenes subsp. rubradiris</name>
    <dbReference type="NCBI Taxonomy" id="285531"/>
    <lineage>
        <taxon>Bacteria</taxon>
        <taxon>Bacillati</taxon>
        <taxon>Actinomycetota</taxon>
        <taxon>Actinomycetes</taxon>
        <taxon>Kitasatosporales</taxon>
        <taxon>Streptomycetaceae</taxon>
        <taxon>Streptomyces</taxon>
    </lineage>
</organism>
<dbReference type="InterPro" id="IPR050641">
    <property type="entry name" value="RIFMO-like"/>
</dbReference>
<dbReference type="PRINTS" id="PR00420">
    <property type="entry name" value="RNGMNOXGNASE"/>
</dbReference>
<evidence type="ECO:0000256" key="3">
    <source>
        <dbReference type="ARBA" id="ARBA00022827"/>
    </source>
</evidence>
<keyword evidence="3" id="KW-0274">FAD</keyword>
<evidence type="ECO:0000256" key="1">
    <source>
        <dbReference type="ARBA" id="ARBA00001974"/>
    </source>
</evidence>
<comment type="caution">
    <text evidence="5">The sequence shown here is derived from an EMBL/GenBank/DDBJ whole genome shotgun (WGS) entry which is preliminary data.</text>
</comment>
<dbReference type="Proteomes" id="UP000646738">
    <property type="component" value="Unassembled WGS sequence"/>
</dbReference>
<evidence type="ECO:0000313" key="6">
    <source>
        <dbReference type="Proteomes" id="UP000646738"/>
    </source>
</evidence>
<dbReference type="Gene3D" id="3.50.50.60">
    <property type="entry name" value="FAD/NAD(P)-binding domain"/>
    <property type="match status" value="1"/>
</dbReference>
<proteinExistence type="predicted"/>
<dbReference type="EMBL" id="BNEA01000007">
    <property type="protein sequence ID" value="GHI52355.1"/>
    <property type="molecule type" value="Genomic_DNA"/>
</dbReference>
<reference evidence="6" key="1">
    <citation type="submission" date="2023-07" db="EMBL/GenBank/DDBJ databases">
        <title>Whole genome shotgun sequence of Streptomyces achromogenes subsp. rubradiris NBRC 14000.</title>
        <authorList>
            <person name="Komaki H."/>
            <person name="Tamura T."/>
        </authorList>
    </citation>
    <scope>NUCLEOTIDE SEQUENCE [LARGE SCALE GENOMIC DNA]</scope>
    <source>
        <strain evidence="6">NBRC 14000</strain>
    </source>
</reference>
<dbReference type="Gene3D" id="3.30.70.2450">
    <property type="match status" value="1"/>
</dbReference>
<dbReference type="InterPro" id="IPR002938">
    <property type="entry name" value="FAD-bd"/>
</dbReference>
<dbReference type="PANTHER" id="PTHR43004">
    <property type="entry name" value="TRK SYSTEM POTASSIUM UPTAKE PROTEIN"/>
    <property type="match status" value="1"/>
</dbReference>
<gene>
    <name evidence="5" type="primary">mhpA_1</name>
    <name evidence="5" type="ORF">Srubr_22010</name>
</gene>
<sequence length="510" mass="55219">MSKHDDRPVLVVGAGPVGLTAAAELARRGVPVRLVDKAAGPSPLTKALMVWPRTLEVFRGLGAAAYIDKHGLPVHSFRYNSGTDPICDIVFGDRTRPMVIVQPDVEELLREALERDGGTVEWRTELTRLSQDPDGVLATLRGPDGAETTGEFAYVVGGDGASSTVRKAIGVQFTGATYPNLFILADTALDGDLQRDAVHYYCTENGIMVLVPLHNGRFRVFTAGPPGMKPKDLTPEVLQDFVDKRGPGGLRLYDISWQTTFSIHARHAERFRAGRVFLAGDAAHIHSPAGGQGLNTGVTDAHNLAWKLALVHRGAAAPVLLDSYGSERAAVARAVVKQAEVQTKAWMLDKRWQIMLRDVSARLAERTGLFDRFYSPWLAGLTNHYPAGPAVDDSPGGRPSRFRQRNGHLLADPATRESLPVDRYTLLVTLPASGARPAALAELQSAYGELVRVRTTRGRRFSAVLVRPDHYIAAQDSAPDLGLVHRHLASLAAPAVPARREDLVGEGHSA</sequence>
<keyword evidence="6" id="KW-1185">Reference proteome</keyword>
<dbReference type="InterPro" id="IPR036188">
    <property type="entry name" value="FAD/NAD-bd_sf"/>
</dbReference>
<evidence type="ECO:0000256" key="2">
    <source>
        <dbReference type="ARBA" id="ARBA00022630"/>
    </source>
</evidence>
<keyword evidence="2" id="KW-0285">Flavoprotein</keyword>
<comment type="cofactor">
    <cofactor evidence="1">
        <name>FAD</name>
        <dbReference type="ChEBI" id="CHEBI:57692"/>
    </cofactor>
</comment>
<protein>
    <submittedName>
        <fullName evidence="5">3-(3-hydroxyphenyl)propionate hydroxylase</fullName>
    </submittedName>
</protein>
<evidence type="ECO:0000259" key="4">
    <source>
        <dbReference type="Pfam" id="PF01494"/>
    </source>
</evidence>
<name>A0ABQ3R922_STRRR</name>
<feature type="domain" description="FAD-binding" evidence="4">
    <location>
        <begin position="8"/>
        <end position="339"/>
    </location>
</feature>
<accession>A0ABQ3R922</accession>
<dbReference type="RefSeq" id="WP_189991037.1">
    <property type="nucleotide sequence ID" value="NZ_BNCB01000003.1"/>
</dbReference>
<dbReference type="PANTHER" id="PTHR43004:SF19">
    <property type="entry name" value="BINDING MONOOXYGENASE, PUTATIVE (JCVI)-RELATED"/>
    <property type="match status" value="1"/>
</dbReference>
<dbReference type="SUPFAM" id="SSF51905">
    <property type="entry name" value="FAD/NAD(P)-binding domain"/>
    <property type="match status" value="1"/>
</dbReference>
<dbReference type="Pfam" id="PF01494">
    <property type="entry name" value="FAD_binding_3"/>
    <property type="match status" value="1"/>
</dbReference>